<dbReference type="AlphaFoldDB" id="A0A6C0E1H8"/>
<dbReference type="EMBL" id="MN739710">
    <property type="protein sequence ID" value="QHT22460.1"/>
    <property type="molecule type" value="Genomic_DNA"/>
</dbReference>
<organism evidence="1">
    <name type="scientific">viral metagenome</name>
    <dbReference type="NCBI Taxonomy" id="1070528"/>
    <lineage>
        <taxon>unclassified sequences</taxon>
        <taxon>metagenomes</taxon>
        <taxon>organismal metagenomes</taxon>
    </lineage>
</organism>
<protein>
    <submittedName>
        <fullName evidence="1">Uncharacterized protein</fullName>
    </submittedName>
</protein>
<evidence type="ECO:0000313" key="1">
    <source>
        <dbReference type="EMBL" id="QHT22460.1"/>
    </source>
</evidence>
<name>A0A6C0E1H8_9ZZZZ</name>
<proteinExistence type="predicted"/>
<accession>A0A6C0E1H8</accession>
<reference evidence="1" key="1">
    <citation type="journal article" date="2020" name="Nature">
        <title>Giant virus diversity and host interactions through global metagenomics.</title>
        <authorList>
            <person name="Schulz F."/>
            <person name="Roux S."/>
            <person name="Paez-Espino D."/>
            <person name="Jungbluth S."/>
            <person name="Walsh D.A."/>
            <person name="Denef V.J."/>
            <person name="McMahon K.D."/>
            <person name="Konstantinidis K.T."/>
            <person name="Eloe-Fadrosh E.A."/>
            <person name="Kyrpides N.C."/>
            <person name="Woyke T."/>
        </authorList>
    </citation>
    <scope>NUCLEOTIDE SEQUENCE</scope>
    <source>
        <strain evidence="1">GVMAG-M-3300023179-111</strain>
    </source>
</reference>
<sequence>MNAFPQILSVVNKNNFIHLNNERILCLFREHVYLHMLKNFHSDKDENNYIDLDVFCKQHLNNKNERIIKDIVVIVAKELEALGWKCALSFNDTGLFIYSTPNKPASCW</sequence>